<dbReference type="Proteomes" id="UP000653454">
    <property type="component" value="Unassembled WGS sequence"/>
</dbReference>
<name>A0A8S4G8Y1_PLUXY</name>
<dbReference type="AlphaFoldDB" id="A0A8S4G8Y1"/>
<protein>
    <submittedName>
        <fullName evidence="2">(diamondback moth) hypothetical protein</fullName>
    </submittedName>
</protein>
<evidence type="ECO:0000256" key="1">
    <source>
        <dbReference type="SAM" id="SignalP"/>
    </source>
</evidence>
<organism evidence="2 3">
    <name type="scientific">Plutella xylostella</name>
    <name type="common">Diamondback moth</name>
    <name type="synonym">Plutella maculipennis</name>
    <dbReference type="NCBI Taxonomy" id="51655"/>
    <lineage>
        <taxon>Eukaryota</taxon>
        <taxon>Metazoa</taxon>
        <taxon>Ecdysozoa</taxon>
        <taxon>Arthropoda</taxon>
        <taxon>Hexapoda</taxon>
        <taxon>Insecta</taxon>
        <taxon>Pterygota</taxon>
        <taxon>Neoptera</taxon>
        <taxon>Endopterygota</taxon>
        <taxon>Lepidoptera</taxon>
        <taxon>Glossata</taxon>
        <taxon>Ditrysia</taxon>
        <taxon>Yponomeutoidea</taxon>
        <taxon>Plutellidae</taxon>
        <taxon>Plutella</taxon>
    </lineage>
</organism>
<dbReference type="EMBL" id="CAJHNJ030000170">
    <property type="protein sequence ID" value="CAG9136930.1"/>
    <property type="molecule type" value="Genomic_DNA"/>
</dbReference>
<accession>A0A8S4G8Y1</accession>
<feature type="signal peptide" evidence="1">
    <location>
        <begin position="1"/>
        <end position="16"/>
    </location>
</feature>
<evidence type="ECO:0000313" key="3">
    <source>
        <dbReference type="Proteomes" id="UP000653454"/>
    </source>
</evidence>
<evidence type="ECO:0000313" key="2">
    <source>
        <dbReference type="EMBL" id="CAG9136930.1"/>
    </source>
</evidence>
<feature type="chain" id="PRO_5035717505" evidence="1">
    <location>
        <begin position="17"/>
        <end position="134"/>
    </location>
</feature>
<gene>
    <name evidence="2" type="ORF">PLXY2_LOCUS15180</name>
</gene>
<comment type="caution">
    <text evidence="2">The sequence shown here is derived from an EMBL/GenBank/DDBJ whole genome shotgun (WGS) entry which is preliminary data.</text>
</comment>
<keyword evidence="1" id="KW-0732">Signal</keyword>
<sequence length="134" mass="14114">MKLFICAVLLIASAHAGRDKRGIYGEPGGLLSPSLSYSPVISPSYISSPIISSPVLSSPIIRAPVYAPSSVLIFSVLITGDKVLSVLASTQGSSSVLGSCHQVSSGIAPLRFGVVVKRLSDDEIYFWTTADWNC</sequence>
<reference evidence="2" key="1">
    <citation type="submission" date="2020-11" db="EMBL/GenBank/DDBJ databases">
        <authorList>
            <person name="Whiteford S."/>
        </authorList>
    </citation>
    <scope>NUCLEOTIDE SEQUENCE</scope>
</reference>
<proteinExistence type="predicted"/>
<keyword evidence="3" id="KW-1185">Reference proteome</keyword>